<dbReference type="WBParaSite" id="ASIM_0001144001-mRNA-1">
    <property type="protein sequence ID" value="ASIM_0001144001-mRNA-1"/>
    <property type="gene ID" value="ASIM_0001144001"/>
</dbReference>
<evidence type="ECO:0000313" key="4">
    <source>
        <dbReference type="WBParaSite" id="ASIM_0001144001-mRNA-1"/>
    </source>
</evidence>
<reference evidence="4" key="1">
    <citation type="submission" date="2017-02" db="UniProtKB">
        <authorList>
            <consortium name="WormBaseParasite"/>
        </authorList>
    </citation>
    <scope>IDENTIFICATION</scope>
</reference>
<dbReference type="Proteomes" id="UP000267096">
    <property type="component" value="Unassembled WGS sequence"/>
</dbReference>
<evidence type="ECO:0000313" key="3">
    <source>
        <dbReference type="Proteomes" id="UP000267096"/>
    </source>
</evidence>
<dbReference type="EMBL" id="UYRR01031033">
    <property type="protein sequence ID" value="VDK44122.1"/>
    <property type="molecule type" value="Genomic_DNA"/>
</dbReference>
<organism evidence="4">
    <name type="scientific">Anisakis simplex</name>
    <name type="common">Herring worm</name>
    <dbReference type="NCBI Taxonomy" id="6269"/>
    <lineage>
        <taxon>Eukaryota</taxon>
        <taxon>Metazoa</taxon>
        <taxon>Ecdysozoa</taxon>
        <taxon>Nematoda</taxon>
        <taxon>Chromadorea</taxon>
        <taxon>Rhabditida</taxon>
        <taxon>Spirurina</taxon>
        <taxon>Ascaridomorpha</taxon>
        <taxon>Ascaridoidea</taxon>
        <taxon>Anisakidae</taxon>
        <taxon>Anisakis</taxon>
        <taxon>Anisakis simplex complex</taxon>
    </lineage>
</organism>
<evidence type="ECO:0000313" key="2">
    <source>
        <dbReference type="EMBL" id="VDK44122.1"/>
    </source>
</evidence>
<feature type="compositionally biased region" description="Basic residues" evidence="1">
    <location>
        <begin position="59"/>
        <end position="70"/>
    </location>
</feature>
<proteinExistence type="predicted"/>
<name>A0A0M3JTR3_ANISI</name>
<feature type="compositionally biased region" description="Low complexity" evidence="1">
    <location>
        <begin position="40"/>
        <end position="51"/>
    </location>
</feature>
<gene>
    <name evidence="2" type="ORF">ASIM_LOCUS10998</name>
</gene>
<feature type="region of interest" description="Disordered" evidence="1">
    <location>
        <begin position="38"/>
        <end position="167"/>
    </location>
</feature>
<keyword evidence="3" id="KW-1185">Reference proteome</keyword>
<feature type="compositionally biased region" description="Basic and acidic residues" evidence="1">
    <location>
        <begin position="71"/>
        <end position="86"/>
    </location>
</feature>
<feature type="compositionally biased region" description="Acidic residues" evidence="1">
    <location>
        <begin position="152"/>
        <end position="167"/>
    </location>
</feature>
<evidence type="ECO:0000256" key="1">
    <source>
        <dbReference type="SAM" id="MobiDB-lite"/>
    </source>
</evidence>
<accession>A0A0M3JTR3</accession>
<feature type="compositionally biased region" description="Low complexity" evidence="1">
    <location>
        <begin position="99"/>
        <end position="119"/>
    </location>
</feature>
<dbReference type="AlphaFoldDB" id="A0A0M3JTR3"/>
<sequence length="167" mass="18747">MLSALSLSRHRNSLLLSGLATSMESASFSKHVRFAEMERSNNSNNTSLNNSKISQLSRHNSKAPKRPPRPKRMEYLYHFDGPHNDVDSAVSNKHPHETQSSSPLRKSFSSQPSSLPYSKNPNQQQYEVENDENSADTVLLKAPRQTEFAGDTNEDDENDANEDEQAS</sequence>
<protein>
    <submittedName>
        <fullName evidence="2 4">Uncharacterized protein</fullName>
    </submittedName>
</protein>
<reference evidence="2 3" key="2">
    <citation type="submission" date="2018-11" db="EMBL/GenBank/DDBJ databases">
        <authorList>
            <consortium name="Pathogen Informatics"/>
        </authorList>
    </citation>
    <scope>NUCLEOTIDE SEQUENCE [LARGE SCALE GENOMIC DNA]</scope>
</reference>